<name>A0A2N1PK52_9BACT</name>
<dbReference type="AlphaFoldDB" id="A0A2N1PK52"/>
<evidence type="ECO:0000313" key="1">
    <source>
        <dbReference type="EMBL" id="PKK88728.1"/>
    </source>
</evidence>
<gene>
    <name evidence="1" type="ORF">CVV64_17570</name>
</gene>
<reference evidence="1 2" key="1">
    <citation type="journal article" date="2017" name="ISME J.">
        <title>Potential for microbial H2 and metal transformations associated with novel bacteria and archaea in deep terrestrial subsurface sediments.</title>
        <authorList>
            <person name="Hernsdorf A.W."/>
            <person name="Amano Y."/>
            <person name="Miyakawa K."/>
            <person name="Ise K."/>
            <person name="Suzuki Y."/>
            <person name="Anantharaman K."/>
            <person name="Probst A."/>
            <person name="Burstein D."/>
            <person name="Thomas B.C."/>
            <person name="Banfield J.F."/>
        </authorList>
    </citation>
    <scope>NUCLEOTIDE SEQUENCE [LARGE SCALE GENOMIC DNA]</scope>
    <source>
        <strain evidence="1">HGW-Wallbacteria-1</strain>
    </source>
</reference>
<dbReference type="EMBL" id="PGXC01000036">
    <property type="protein sequence ID" value="PKK88728.1"/>
    <property type="molecule type" value="Genomic_DNA"/>
</dbReference>
<sequence>MSFFIGLKGSVALKGCEVDPGDPATIDFSLCGDCEFRASGPECCFYGFGHGFFQALIELVGHVRAAAVLNSLFTEGEEEGRVLGAAKLEDFQLILNQLLESMPQQPESNFRISGVLLSMRAIAERAMKLSMEIELG</sequence>
<comment type="caution">
    <text evidence="1">The sequence shown here is derived from an EMBL/GenBank/DDBJ whole genome shotgun (WGS) entry which is preliminary data.</text>
</comment>
<protein>
    <submittedName>
        <fullName evidence="1">Uncharacterized protein</fullName>
    </submittedName>
</protein>
<evidence type="ECO:0000313" key="2">
    <source>
        <dbReference type="Proteomes" id="UP000233256"/>
    </source>
</evidence>
<organism evidence="1 2">
    <name type="scientific">Candidatus Wallbacteria bacterium HGW-Wallbacteria-1</name>
    <dbReference type="NCBI Taxonomy" id="2013854"/>
    <lineage>
        <taxon>Bacteria</taxon>
        <taxon>Candidatus Walliibacteriota</taxon>
    </lineage>
</organism>
<proteinExistence type="predicted"/>
<dbReference type="Proteomes" id="UP000233256">
    <property type="component" value="Unassembled WGS sequence"/>
</dbReference>
<accession>A0A2N1PK52</accession>